<keyword evidence="3" id="KW-1185">Reference proteome</keyword>
<gene>
    <name evidence="2" type="ORF">ACFSX4_07930</name>
</gene>
<dbReference type="Proteomes" id="UP001597519">
    <property type="component" value="Unassembled WGS sequence"/>
</dbReference>
<evidence type="ECO:0000313" key="2">
    <source>
        <dbReference type="EMBL" id="MFD2830400.1"/>
    </source>
</evidence>
<feature type="domain" description="ASCH" evidence="1">
    <location>
        <begin position="26"/>
        <end position="144"/>
    </location>
</feature>
<dbReference type="EMBL" id="JBHUOQ010000001">
    <property type="protein sequence ID" value="MFD2830400.1"/>
    <property type="molecule type" value="Genomic_DNA"/>
</dbReference>
<dbReference type="SMART" id="SM01022">
    <property type="entry name" value="ASCH"/>
    <property type="match status" value="1"/>
</dbReference>
<evidence type="ECO:0000313" key="3">
    <source>
        <dbReference type="Proteomes" id="UP001597519"/>
    </source>
</evidence>
<dbReference type="Gene3D" id="3.10.400.10">
    <property type="entry name" value="Sulfate adenylyltransferase"/>
    <property type="match status" value="1"/>
</dbReference>
<evidence type="ECO:0000259" key="1">
    <source>
        <dbReference type="SMART" id="SM01022"/>
    </source>
</evidence>
<reference evidence="3" key="1">
    <citation type="journal article" date="2019" name="Int. J. Syst. Evol. Microbiol.">
        <title>The Global Catalogue of Microorganisms (GCM) 10K type strain sequencing project: providing services to taxonomists for standard genome sequencing and annotation.</title>
        <authorList>
            <consortium name="The Broad Institute Genomics Platform"/>
            <consortium name="The Broad Institute Genome Sequencing Center for Infectious Disease"/>
            <person name="Wu L."/>
            <person name="Ma J."/>
        </authorList>
    </citation>
    <scope>NUCLEOTIDE SEQUENCE [LARGE SCALE GENOMIC DNA]</scope>
    <source>
        <strain evidence="3">KCTC 33575</strain>
    </source>
</reference>
<comment type="caution">
    <text evidence="2">The sequence shown here is derived from an EMBL/GenBank/DDBJ whole genome shotgun (WGS) entry which is preliminary data.</text>
</comment>
<accession>A0ABW5WVH7</accession>
<dbReference type="RefSeq" id="WP_377773296.1">
    <property type="nucleotide sequence ID" value="NZ_JBHUOQ010000001.1"/>
</dbReference>
<dbReference type="CDD" id="cd06553">
    <property type="entry name" value="ASCH_Ef3133_like"/>
    <property type="match status" value="1"/>
</dbReference>
<proteinExistence type="predicted"/>
<dbReference type="PANTHER" id="PTHR39203">
    <property type="entry name" value="CYTOPLASMIC PROTEIN-RELATED"/>
    <property type="match status" value="1"/>
</dbReference>
<dbReference type="PIRSF" id="PIRSF021320">
    <property type="entry name" value="DUF984"/>
    <property type="match status" value="1"/>
</dbReference>
<dbReference type="InterPro" id="IPR009326">
    <property type="entry name" value="DUF984"/>
</dbReference>
<name>A0ABW5WVH7_9STAP</name>
<dbReference type="SUPFAM" id="SSF88697">
    <property type="entry name" value="PUA domain-like"/>
    <property type="match status" value="1"/>
</dbReference>
<protein>
    <submittedName>
        <fullName evidence="2">ASCH domain-containing protein</fullName>
    </submittedName>
</protein>
<dbReference type="Pfam" id="PF04266">
    <property type="entry name" value="ASCH"/>
    <property type="match status" value="1"/>
</dbReference>
<organism evidence="2 3">
    <name type="scientific">Corticicoccus populi</name>
    <dbReference type="NCBI Taxonomy" id="1812821"/>
    <lineage>
        <taxon>Bacteria</taxon>
        <taxon>Bacillati</taxon>
        <taxon>Bacillota</taxon>
        <taxon>Bacilli</taxon>
        <taxon>Bacillales</taxon>
        <taxon>Staphylococcaceae</taxon>
        <taxon>Corticicoccus</taxon>
    </lineage>
</organism>
<dbReference type="InterPro" id="IPR007374">
    <property type="entry name" value="ASCH_domain"/>
</dbReference>
<sequence>MTLIEQFWNEFKAAEGLKDTKYKEAFQFGTEADRLSGLVVEGEKTATCSAYELYEIDNEAVPEKGDYSIVLDSTDEPVAVIQTESIEIIRMNEVSEDFALSEGEGDYEHWWNAHVTFFTEELKTYDRTFSPDMFLVCERFKKVYPK</sequence>
<dbReference type="PANTHER" id="PTHR39203:SF1">
    <property type="entry name" value="CYTOPLASMIC PROTEIN"/>
    <property type="match status" value="1"/>
</dbReference>
<dbReference type="InterPro" id="IPR015947">
    <property type="entry name" value="PUA-like_sf"/>
</dbReference>